<keyword evidence="3" id="KW-1185">Reference proteome</keyword>
<keyword evidence="1" id="KW-0732">Signal</keyword>
<organism evidence="2 3">
    <name type="scientific">Suillus fuscotomentosus</name>
    <dbReference type="NCBI Taxonomy" id="1912939"/>
    <lineage>
        <taxon>Eukaryota</taxon>
        <taxon>Fungi</taxon>
        <taxon>Dikarya</taxon>
        <taxon>Basidiomycota</taxon>
        <taxon>Agaricomycotina</taxon>
        <taxon>Agaricomycetes</taxon>
        <taxon>Agaricomycetidae</taxon>
        <taxon>Boletales</taxon>
        <taxon>Suillineae</taxon>
        <taxon>Suillaceae</taxon>
        <taxon>Suillus</taxon>
    </lineage>
</organism>
<accession>A0AAD4HGI6</accession>
<sequence length="126" mass="14092">MTSSFTLIVFFLLSHVEDLQTTLTYLDKYPKVGYQLARLYVKVNVHLVSLRIDSVLSRLDSINAGAVTLLNVLKRPKMTKQNRSSQGCCAFISIKLFDIQNVTPKAVDFGLRIRGSDCAMTGVLLH</sequence>
<dbReference type="EMBL" id="JABBWK010000052">
    <property type="protein sequence ID" value="KAG1896805.1"/>
    <property type="molecule type" value="Genomic_DNA"/>
</dbReference>
<comment type="caution">
    <text evidence="2">The sequence shown here is derived from an EMBL/GenBank/DDBJ whole genome shotgun (WGS) entry which is preliminary data.</text>
</comment>
<gene>
    <name evidence="2" type="ORF">F5891DRAFT_983217</name>
</gene>
<evidence type="ECO:0000313" key="2">
    <source>
        <dbReference type="EMBL" id="KAG1896805.1"/>
    </source>
</evidence>
<proteinExistence type="predicted"/>
<evidence type="ECO:0000313" key="3">
    <source>
        <dbReference type="Proteomes" id="UP001195769"/>
    </source>
</evidence>
<feature type="signal peptide" evidence="1">
    <location>
        <begin position="1"/>
        <end position="21"/>
    </location>
</feature>
<name>A0AAD4HGI6_9AGAM</name>
<dbReference type="RefSeq" id="XP_041222381.1">
    <property type="nucleotide sequence ID" value="XM_041377299.1"/>
</dbReference>
<protein>
    <submittedName>
        <fullName evidence="2">Uncharacterized protein</fullName>
    </submittedName>
</protein>
<dbReference type="Proteomes" id="UP001195769">
    <property type="component" value="Unassembled WGS sequence"/>
</dbReference>
<dbReference type="GeneID" id="64671597"/>
<feature type="chain" id="PRO_5041950750" evidence="1">
    <location>
        <begin position="22"/>
        <end position="126"/>
    </location>
</feature>
<evidence type="ECO:0000256" key="1">
    <source>
        <dbReference type="SAM" id="SignalP"/>
    </source>
</evidence>
<reference evidence="2" key="1">
    <citation type="journal article" date="2020" name="New Phytol.">
        <title>Comparative genomics reveals dynamic genome evolution in host specialist ectomycorrhizal fungi.</title>
        <authorList>
            <person name="Lofgren L.A."/>
            <person name="Nguyen N.H."/>
            <person name="Vilgalys R."/>
            <person name="Ruytinx J."/>
            <person name="Liao H.L."/>
            <person name="Branco S."/>
            <person name="Kuo A."/>
            <person name="LaButti K."/>
            <person name="Lipzen A."/>
            <person name="Andreopoulos W."/>
            <person name="Pangilinan J."/>
            <person name="Riley R."/>
            <person name="Hundley H."/>
            <person name="Na H."/>
            <person name="Barry K."/>
            <person name="Grigoriev I.V."/>
            <person name="Stajich J.E."/>
            <person name="Kennedy P.G."/>
        </authorList>
    </citation>
    <scope>NUCLEOTIDE SEQUENCE</scope>
    <source>
        <strain evidence="2">FC203</strain>
    </source>
</reference>
<dbReference type="AlphaFoldDB" id="A0AAD4HGI6"/>